<evidence type="ECO:0000313" key="1">
    <source>
        <dbReference type="EMBL" id="VDO14695.1"/>
    </source>
</evidence>
<keyword evidence="2" id="KW-1185">Reference proteome</keyword>
<protein>
    <submittedName>
        <fullName evidence="3">Mannose-6-phosphate isomerase</fullName>
    </submittedName>
</protein>
<reference evidence="1 2" key="2">
    <citation type="submission" date="2018-11" db="EMBL/GenBank/DDBJ databases">
        <authorList>
            <consortium name="Pathogen Informatics"/>
        </authorList>
    </citation>
    <scope>NUCLEOTIDE SEQUENCE [LARGE SCALE GENOMIC DNA]</scope>
</reference>
<evidence type="ECO:0000313" key="2">
    <source>
        <dbReference type="Proteomes" id="UP000280834"/>
    </source>
</evidence>
<dbReference type="Gene3D" id="3.30.230.70">
    <property type="entry name" value="GHMP Kinase, N-terminal domain"/>
    <property type="match status" value="1"/>
</dbReference>
<gene>
    <name evidence="1" type="ORF">BTMF_LOCUS3394</name>
</gene>
<name>A0A0R3QCL2_9BILA</name>
<reference evidence="3" key="1">
    <citation type="submission" date="2017-02" db="UniProtKB">
        <authorList>
            <consortium name="WormBaseParasite"/>
        </authorList>
    </citation>
    <scope>IDENTIFICATION</scope>
</reference>
<dbReference type="InterPro" id="IPR027408">
    <property type="entry name" value="PNPase/RNase_PH_dom_sf"/>
</dbReference>
<dbReference type="AlphaFoldDB" id="A0A0R3QCL2"/>
<dbReference type="WBParaSite" id="BTMF_0000409201-mRNA-1">
    <property type="protein sequence ID" value="BTMF_0000409201-mRNA-1"/>
    <property type="gene ID" value="BTMF_0000409201"/>
</dbReference>
<dbReference type="EMBL" id="UZAG01003050">
    <property type="protein sequence ID" value="VDO14695.1"/>
    <property type="molecule type" value="Genomic_DNA"/>
</dbReference>
<sequence>MLPCRVRSFKAFLRKCQFYFSLHTVRVLGTTQIDAHVGVGERDVIRFETGHIARLADGAVVVSQGETSVS</sequence>
<dbReference type="Proteomes" id="UP000280834">
    <property type="component" value="Unassembled WGS sequence"/>
</dbReference>
<accession>A0A0R3QCL2</accession>
<evidence type="ECO:0000313" key="3">
    <source>
        <dbReference type="WBParaSite" id="BTMF_0000409201-mRNA-1"/>
    </source>
</evidence>
<proteinExistence type="predicted"/>
<organism evidence="3">
    <name type="scientific">Brugia timori</name>
    <dbReference type="NCBI Taxonomy" id="42155"/>
    <lineage>
        <taxon>Eukaryota</taxon>
        <taxon>Metazoa</taxon>
        <taxon>Ecdysozoa</taxon>
        <taxon>Nematoda</taxon>
        <taxon>Chromadorea</taxon>
        <taxon>Rhabditida</taxon>
        <taxon>Spirurina</taxon>
        <taxon>Spiruromorpha</taxon>
        <taxon>Filarioidea</taxon>
        <taxon>Onchocercidae</taxon>
        <taxon>Brugia</taxon>
    </lineage>
</organism>
<dbReference type="STRING" id="42155.A0A0R3QCL2"/>